<dbReference type="InParanoid" id="A0A059AVY4"/>
<accession>A0A059AVY4</accession>
<dbReference type="EMBL" id="KK198760">
    <property type="protein sequence ID" value="KCW58142.1"/>
    <property type="molecule type" value="Genomic_DNA"/>
</dbReference>
<evidence type="ECO:0000256" key="1">
    <source>
        <dbReference type="SAM" id="Phobius"/>
    </source>
</evidence>
<gene>
    <name evidence="2" type="ORF">EUGRSUZ_H00862</name>
</gene>
<dbReference type="AlphaFoldDB" id="A0A059AVY4"/>
<keyword evidence="1" id="KW-0812">Transmembrane</keyword>
<reference evidence="2" key="1">
    <citation type="submission" date="2013-07" db="EMBL/GenBank/DDBJ databases">
        <title>The genome of Eucalyptus grandis.</title>
        <authorList>
            <person name="Schmutz J."/>
            <person name="Hayes R."/>
            <person name="Myburg A."/>
            <person name="Tuskan G."/>
            <person name="Grattapaglia D."/>
            <person name="Rokhsar D.S."/>
        </authorList>
    </citation>
    <scope>NUCLEOTIDE SEQUENCE</scope>
    <source>
        <tissue evidence="2">Leaf extractions</tissue>
    </source>
</reference>
<feature type="transmembrane region" description="Helical" evidence="1">
    <location>
        <begin position="6"/>
        <end position="27"/>
    </location>
</feature>
<keyword evidence="1" id="KW-1133">Transmembrane helix</keyword>
<dbReference type="Gramene" id="KCW58142">
    <property type="protein sequence ID" value="KCW58142"/>
    <property type="gene ID" value="EUGRSUZ_H00862"/>
</dbReference>
<organism evidence="2">
    <name type="scientific">Eucalyptus grandis</name>
    <name type="common">Flooded gum</name>
    <dbReference type="NCBI Taxonomy" id="71139"/>
    <lineage>
        <taxon>Eukaryota</taxon>
        <taxon>Viridiplantae</taxon>
        <taxon>Streptophyta</taxon>
        <taxon>Embryophyta</taxon>
        <taxon>Tracheophyta</taxon>
        <taxon>Spermatophyta</taxon>
        <taxon>Magnoliopsida</taxon>
        <taxon>eudicotyledons</taxon>
        <taxon>Gunneridae</taxon>
        <taxon>Pentapetalae</taxon>
        <taxon>rosids</taxon>
        <taxon>malvids</taxon>
        <taxon>Myrtales</taxon>
        <taxon>Myrtaceae</taxon>
        <taxon>Myrtoideae</taxon>
        <taxon>Eucalypteae</taxon>
        <taxon>Eucalyptus</taxon>
    </lineage>
</organism>
<keyword evidence="1" id="KW-0472">Membrane</keyword>
<proteinExistence type="predicted"/>
<name>A0A059AVY4_EUCGR</name>
<sequence length="75" mass="8526">MAISCFYLLFWLSPNVILIIFLSLYTISALYCNHSTVGYVQTYDPIEIGREGKTEAKTEVTPRLPKSLDVLRLAQ</sequence>
<protein>
    <submittedName>
        <fullName evidence="2">Uncharacterized protein</fullName>
    </submittedName>
</protein>
<evidence type="ECO:0000313" key="2">
    <source>
        <dbReference type="EMBL" id="KCW58142.1"/>
    </source>
</evidence>